<proteinExistence type="predicted"/>
<organism evidence="1 2">
    <name type="scientific">Chromatium okenii</name>
    <dbReference type="NCBI Taxonomy" id="61644"/>
    <lineage>
        <taxon>Bacteria</taxon>
        <taxon>Pseudomonadati</taxon>
        <taxon>Pseudomonadota</taxon>
        <taxon>Gammaproteobacteria</taxon>
        <taxon>Chromatiales</taxon>
        <taxon>Chromatiaceae</taxon>
        <taxon>Chromatium</taxon>
    </lineage>
</organism>
<dbReference type="Proteomes" id="UP000239936">
    <property type="component" value="Unassembled WGS sequence"/>
</dbReference>
<evidence type="ECO:0000313" key="2">
    <source>
        <dbReference type="Proteomes" id="UP000239936"/>
    </source>
</evidence>
<evidence type="ECO:0000313" key="1">
    <source>
        <dbReference type="EMBL" id="PQJ95406.1"/>
    </source>
</evidence>
<sequence length="63" mass="6264">MIAGDCCAIQRKAAGRWQAGDGDGLQGVAGIGVAKSKVGKRQDRGDIGAGGKRLVAGSRGVIV</sequence>
<comment type="caution">
    <text evidence="1">The sequence shown here is derived from an EMBL/GenBank/DDBJ whole genome shotgun (WGS) entry which is preliminary data.</text>
</comment>
<dbReference type="EMBL" id="PPGH01000037">
    <property type="protein sequence ID" value="PQJ95406.1"/>
    <property type="molecule type" value="Genomic_DNA"/>
</dbReference>
<gene>
    <name evidence="1" type="ORF">CXB77_14410</name>
</gene>
<accession>A0A2S7XP08</accession>
<dbReference type="AlphaFoldDB" id="A0A2S7XP08"/>
<reference evidence="1 2" key="1">
    <citation type="submission" date="2018-01" db="EMBL/GenBank/DDBJ databases">
        <title>The complete genome sequence of Chromatium okenii LaCa, a purple sulfur bacterium with a turbulent life.</title>
        <authorList>
            <person name="Luedin S.M."/>
            <person name="Liechti N."/>
            <person name="Storelli N."/>
            <person name="Danza F."/>
            <person name="Wittwer M."/>
            <person name="Pothier J.F."/>
            <person name="Tonolla M.A."/>
        </authorList>
    </citation>
    <scope>NUCLEOTIDE SEQUENCE [LARGE SCALE GENOMIC DNA]</scope>
    <source>
        <strain evidence="1 2">LaCa</strain>
    </source>
</reference>
<keyword evidence="2" id="KW-1185">Reference proteome</keyword>
<name>A0A2S7XP08_9GAMM</name>
<protein>
    <submittedName>
        <fullName evidence="1">Uncharacterized protein</fullName>
    </submittedName>
</protein>